<evidence type="ECO:0000259" key="6">
    <source>
        <dbReference type="Pfam" id="PF01179"/>
    </source>
</evidence>
<accession>A0A381WRD0</accession>
<dbReference type="InterPro" id="IPR015798">
    <property type="entry name" value="Cu_amine_oxidase_C"/>
</dbReference>
<dbReference type="Gene3D" id="3.10.450.40">
    <property type="match status" value="2"/>
</dbReference>
<comment type="similarity">
    <text evidence="1">Belongs to the copper/topaquinone oxidase family.</text>
</comment>
<evidence type="ECO:0000256" key="1">
    <source>
        <dbReference type="ARBA" id="ARBA00007983"/>
    </source>
</evidence>
<feature type="domain" description="Copper amine oxidase N2-terminal" evidence="7">
    <location>
        <begin position="14"/>
        <end position="97"/>
    </location>
</feature>
<dbReference type="GO" id="GO:0009308">
    <property type="term" value="P:amine metabolic process"/>
    <property type="evidence" value="ECO:0007669"/>
    <property type="project" value="InterPro"/>
</dbReference>
<dbReference type="Pfam" id="PF02727">
    <property type="entry name" value="Cu_amine_oxidN2"/>
    <property type="match status" value="1"/>
</dbReference>
<dbReference type="GO" id="GO:0048038">
    <property type="term" value="F:quinone binding"/>
    <property type="evidence" value="ECO:0007669"/>
    <property type="project" value="InterPro"/>
</dbReference>
<dbReference type="InterPro" id="IPR015800">
    <property type="entry name" value="Cu_amine_oxidase_N2"/>
</dbReference>
<sequence>MVQSREALQESDWHPLDPLRGDELQQAIEIIRRECRLGQRALFEQVRLKEPDKPVVRNFQPGDVIRREAFAVVLDRDAQKTFEAVVCLKEGSLKWWRNVPGVQPCILATESAEMSRVVKSHPDFIHGLLKRNIEDADCVTIEAFPVGNLSEVEEKHLRHTRAHCFYAENPGDNPYARPIEGLVPVVDLAAMAVLRIEDHGVVPLPPSPGDYRAARLKLNAPLAELQITQPNGAGFEVHGNQVKWQNWSFRVGFTPKEGLVLHTLSFKDGGQDRPLIYRASLSELVVPYGDTAGDHYMNHSFDLGETMFGSQVNSLRLGCDCLGEVHYFSFDMADDLGNVKEMQNIVCLHEEDYGVLWKHTDTSNGNAEVRRSRRLVVSSFFTIGNYDYGIFWYLYLDGSIEFEAKLTGTLYLRAIENDELTPYGARVAPGVNGMVHEHYFNVRLDMSVDGDHNTVVEVESQRVPPGPDNPHGNAHGAKETVISSENFAGRDIAPENGRFWKVVNRSKTSA</sequence>
<dbReference type="SUPFAM" id="SSF54416">
    <property type="entry name" value="Amine oxidase N-terminal region"/>
    <property type="match status" value="2"/>
</dbReference>
<keyword evidence="5" id="KW-0186">Copper</keyword>
<evidence type="ECO:0000256" key="2">
    <source>
        <dbReference type="ARBA" id="ARBA00022723"/>
    </source>
</evidence>
<feature type="domain" description="Copper amine oxidase catalytic" evidence="6">
    <location>
        <begin position="225"/>
        <end position="508"/>
    </location>
</feature>
<organism evidence="9">
    <name type="scientific">marine metagenome</name>
    <dbReference type="NCBI Taxonomy" id="408172"/>
    <lineage>
        <taxon>unclassified sequences</taxon>
        <taxon>metagenomes</taxon>
        <taxon>ecological metagenomes</taxon>
    </lineage>
</organism>
<evidence type="ECO:0000259" key="7">
    <source>
        <dbReference type="Pfam" id="PF02727"/>
    </source>
</evidence>
<dbReference type="InterPro" id="IPR015802">
    <property type="entry name" value="Cu_amine_oxidase_N3"/>
</dbReference>
<dbReference type="PANTHER" id="PTHR10638">
    <property type="entry name" value="COPPER AMINE OXIDASE"/>
    <property type="match status" value="1"/>
</dbReference>
<dbReference type="PROSITE" id="PS01164">
    <property type="entry name" value="COPPER_AMINE_OXID_1"/>
    <property type="match status" value="1"/>
</dbReference>
<evidence type="ECO:0000259" key="8">
    <source>
        <dbReference type="Pfam" id="PF02728"/>
    </source>
</evidence>
<dbReference type="PANTHER" id="PTHR10638:SF41">
    <property type="entry name" value="AMINE OXIDASE"/>
    <property type="match status" value="1"/>
</dbReference>
<evidence type="ECO:0000313" key="9">
    <source>
        <dbReference type="EMBL" id="SVA54473.1"/>
    </source>
</evidence>
<gene>
    <name evidence="9" type="ORF">METZ01_LOCUS107327</name>
</gene>
<feature type="non-terminal residue" evidence="9">
    <location>
        <position position="510"/>
    </location>
</feature>
<proteinExistence type="inferred from homology"/>
<dbReference type="GO" id="GO:0008131">
    <property type="term" value="F:primary methylamine oxidase activity"/>
    <property type="evidence" value="ECO:0007669"/>
    <property type="project" value="InterPro"/>
</dbReference>
<reference evidence="9" key="1">
    <citation type="submission" date="2018-05" db="EMBL/GenBank/DDBJ databases">
        <authorList>
            <person name="Lanie J.A."/>
            <person name="Ng W.-L."/>
            <person name="Kazmierczak K.M."/>
            <person name="Andrzejewski T.M."/>
            <person name="Davidsen T.M."/>
            <person name="Wayne K.J."/>
            <person name="Tettelin H."/>
            <person name="Glass J.I."/>
            <person name="Rusch D."/>
            <person name="Podicherti R."/>
            <person name="Tsui H.-C.T."/>
            <person name="Winkler M.E."/>
        </authorList>
    </citation>
    <scope>NUCLEOTIDE SEQUENCE</scope>
</reference>
<dbReference type="InterPro" id="IPR016182">
    <property type="entry name" value="Cu_amine_oxidase_N-reg"/>
</dbReference>
<dbReference type="AlphaFoldDB" id="A0A381WRD0"/>
<keyword evidence="4" id="KW-0560">Oxidoreductase</keyword>
<keyword evidence="2" id="KW-0479">Metal-binding</keyword>
<evidence type="ECO:0008006" key="10">
    <source>
        <dbReference type="Google" id="ProtNLM"/>
    </source>
</evidence>
<dbReference type="Pfam" id="PF01179">
    <property type="entry name" value="Cu_amine_oxid"/>
    <property type="match status" value="1"/>
</dbReference>
<evidence type="ECO:0000256" key="3">
    <source>
        <dbReference type="ARBA" id="ARBA00022772"/>
    </source>
</evidence>
<protein>
    <recommendedName>
        <fullName evidence="10">Amine oxidase</fullName>
    </recommendedName>
</protein>
<dbReference type="InterPro" id="IPR000269">
    <property type="entry name" value="Cu_amine_oxidase"/>
</dbReference>
<dbReference type="EMBL" id="UINC01012478">
    <property type="protein sequence ID" value="SVA54473.1"/>
    <property type="molecule type" value="Genomic_DNA"/>
</dbReference>
<name>A0A381WRD0_9ZZZZ</name>
<dbReference type="GO" id="GO:0005507">
    <property type="term" value="F:copper ion binding"/>
    <property type="evidence" value="ECO:0007669"/>
    <property type="project" value="InterPro"/>
</dbReference>
<evidence type="ECO:0000256" key="4">
    <source>
        <dbReference type="ARBA" id="ARBA00023002"/>
    </source>
</evidence>
<dbReference type="InterPro" id="IPR049948">
    <property type="entry name" value="Cu_Am_ox_TPQ-bd"/>
</dbReference>
<keyword evidence="3" id="KW-0801">TPQ</keyword>
<dbReference type="Gene3D" id="2.70.98.20">
    <property type="entry name" value="Copper amine oxidase, catalytic domain"/>
    <property type="match status" value="1"/>
</dbReference>
<feature type="domain" description="Copper amine oxidase N3-terminal" evidence="8">
    <location>
        <begin position="104"/>
        <end position="203"/>
    </location>
</feature>
<evidence type="ECO:0000256" key="5">
    <source>
        <dbReference type="ARBA" id="ARBA00023008"/>
    </source>
</evidence>
<dbReference type="SUPFAM" id="SSF49998">
    <property type="entry name" value="Amine oxidase catalytic domain"/>
    <property type="match status" value="1"/>
</dbReference>
<dbReference type="InterPro" id="IPR036460">
    <property type="entry name" value="Cu_amine_oxidase_C_sf"/>
</dbReference>
<dbReference type="Pfam" id="PF02728">
    <property type="entry name" value="Cu_amine_oxidN3"/>
    <property type="match status" value="1"/>
</dbReference>